<feature type="compositionally biased region" description="Polar residues" evidence="1">
    <location>
        <begin position="226"/>
        <end position="250"/>
    </location>
</feature>
<proteinExistence type="predicted"/>
<evidence type="ECO:0000313" key="2">
    <source>
        <dbReference type="EMBL" id="KAG5186872.1"/>
    </source>
</evidence>
<evidence type="ECO:0000313" key="3">
    <source>
        <dbReference type="Proteomes" id="UP000664859"/>
    </source>
</evidence>
<sequence>MQSRRTVIEGGLHFPPERERQMCETIAKHLSKLGLTVAESACNSQGSGSEQEGDDDSDDSSYAGPRYTKLPATTGVRRGSARLCSSNTGDARNSKNQTGFFGVQGRKGCFQGTAWVPGKPPKSACQTPFTLRDMFEHNTRMARHCITWDDIVVIRKSYQAHTLSVAPAPAIESTSHSATATSLCDLQARLTVIPSGINFSPRQQAAMRKIMTDKVTKELPSWRPTKLSSGLNNGSESTGSTGHRASATSNDDAKHCPPPTTATAPPSAKRQRRSGGHQVQRRARQVQARVTLQLLSAAESMRDAPNDLVVNTIAIVVQHLAPLPQAFQNEPLLAQFVALRRRALEVQVHGESAMQLLTSAERIPQAPTEFVEHIVALAEQELEGL</sequence>
<gene>
    <name evidence="2" type="ORF">JKP88DRAFT_244054</name>
</gene>
<protein>
    <submittedName>
        <fullName evidence="2">Uncharacterized protein</fullName>
    </submittedName>
</protein>
<feature type="region of interest" description="Disordered" evidence="1">
    <location>
        <begin position="216"/>
        <end position="285"/>
    </location>
</feature>
<dbReference type="EMBL" id="JAFCMP010000101">
    <property type="protein sequence ID" value="KAG5186872.1"/>
    <property type="molecule type" value="Genomic_DNA"/>
</dbReference>
<dbReference type="Proteomes" id="UP000664859">
    <property type="component" value="Unassembled WGS sequence"/>
</dbReference>
<keyword evidence="3" id="KW-1185">Reference proteome</keyword>
<evidence type="ECO:0000256" key="1">
    <source>
        <dbReference type="SAM" id="MobiDB-lite"/>
    </source>
</evidence>
<comment type="caution">
    <text evidence="2">The sequence shown here is derived from an EMBL/GenBank/DDBJ whole genome shotgun (WGS) entry which is preliminary data.</text>
</comment>
<feature type="region of interest" description="Disordered" evidence="1">
    <location>
        <begin position="41"/>
        <end position="72"/>
    </location>
</feature>
<feature type="compositionally biased region" description="Basic residues" evidence="1">
    <location>
        <begin position="269"/>
        <end position="284"/>
    </location>
</feature>
<feature type="region of interest" description="Disordered" evidence="1">
    <location>
        <begin position="78"/>
        <end position="97"/>
    </location>
</feature>
<dbReference type="AlphaFoldDB" id="A0A835Z3F9"/>
<organism evidence="2 3">
    <name type="scientific">Tribonema minus</name>
    <dbReference type="NCBI Taxonomy" id="303371"/>
    <lineage>
        <taxon>Eukaryota</taxon>
        <taxon>Sar</taxon>
        <taxon>Stramenopiles</taxon>
        <taxon>Ochrophyta</taxon>
        <taxon>PX clade</taxon>
        <taxon>Xanthophyceae</taxon>
        <taxon>Tribonematales</taxon>
        <taxon>Tribonemataceae</taxon>
        <taxon>Tribonema</taxon>
    </lineage>
</organism>
<reference evidence="2" key="1">
    <citation type="submission" date="2021-02" db="EMBL/GenBank/DDBJ databases">
        <title>First Annotated Genome of the Yellow-green Alga Tribonema minus.</title>
        <authorList>
            <person name="Mahan K.M."/>
        </authorList>
    </citation>
    <scope>NUCLEOTIDE SEQUENCE</scope>
    <source>
        <strain evidence="2">UTEX B ZZ1240</strain>
    </source>
</reference>
<feature type="compositionally biased region" description="Polar residues" evidence="1">
    <location>
        <begin position="83"/>
        <end position="97"/>
    </location>
</feature>
<accession>A0A835Z3F9</accession>
<name>A0A835Z3F9_9STRA</name>